<dbReference type="GeneID" id="94019242"/>
<dbReference type="RefSeq" id="WP_256462235.1">
    <property type="nucleotide sequence ID" value="NZ_CP024985.1"/>
</dbReference>
<proteinExistence type="predicted"/>
<dbReference type="Proteomes" id="UP000231791">
    <property type="component" value="Chromosome"/>
</dbReference>
<dbReference type="EMBL" id="CP024985">
    <property type="protein sequence ID" value="ATZ23689.1"/>
    <property type="molecule type" value="Genomic_DNA"/>
</dbReference>
<evidence type="ECO:0000313" key="1">
    <source>
        <dbReference type="EMBL" id="ATZ23689.1"/>
    </source>
</evidence>
<gene>
    <name evidence="1" type="ORF">SLAV_09100</name>
</gene>
<protein>
    <submittedName>
        <fullName evidence="1">Uncharacterized protein</fullName>
    </submittedName>
</protein>
<dbReference type="KEGG" id="slx:SLAV_09100"/>
<accession>A0A2K8PAC9</accession>
<organism evidence="1 2">
    <name type="scientific">Streptomyces lavendulae subsp. lavendulae</name>
    <dbReference type="NCBI Taxonomy" id="58340"/>
    <lineage>
        <taxon>Bacteria</taxon>
        <taxon>Bacillati</taxon>
        <taxon>Actinomycetota</taxon>
        <taxon>Actinomycetes</taxon>
        <taxon>Kitasatosporales</taxon>
        <taxon>Streptomycetaceae</taxon>
        <taxon>Streptomyces</taxon>
    </lineage>
</organism>
<name>A0A2K8PAC9_STRLA</name>
<evidence type="ECO:0000313" key="2">
    <source>
        <dbReference type="Proteomes" id="UP000231791"/>
    </source>
</evidence>
<sequence length="41" mass="4108">MSAAHATGTPVTARPAVTVRPRCTAAVAAVSAVRTADNGWD</sequence>
<dbReference type="AlphaFoldDB" id="A0A2K8PAC9"/>
<reference evidence="1 2" key="1">
    <citation type="submission" date="2017-11" db="EMBL/GenBank/DDBJ databases">
        <title>Complete genome sequence of Streptomyces lavendulae subsp. lavendulae CCM 3239 (formerly 'Streptomyces aureofaciens CCM 3239'), the producer of the angucycline-type antibiotic auricin.</title>
        <authorList>
            <person name="Busche T."/>
            <person name="Novakova R."/>
            <person name="Al'Dilaimi A."/>
            <person name="Homerova D."/>
            <person name="Feckova L."/>
            <person name="Rezuchova B."/>
            <person name="Mingyar E."/>
            <person name="Csolleiova D."/>
            <person name="Bekeova C."/>
            <person name="Winkler A."/>
            <person name="Sevcikova B."/>
            <person name="Kalinowski J."/>
            <person name="Kormanec J."/>
            <person name="Ruckert C."/>
        </authorList>
    </citation>
    <scope>NUCLEOTIDE SEQUENCE [LARGE SCALE GENOMIC DNA]</scope>
    <source>
        <strain evidence="1 2">CCM 3239</strain>
    </source>
</reference>
<keyword evidence="2" id="KW-1185">Reference proteome</keyword>